<dbReference type="AlphaFoldDB" id="A0A6H2A464"/>
<accession>A0A6H2A464</accession>
<reference evidence="1" key="1">
    <citation type="submission" date="2020-03" db="EMBL/GenBank/DDBJ databases">
        <title>The deep terrestrial virosphere.</title>
        <authorList>
            <person name="Holmfeldt K."/>
            <person name="Nilsson E."/>
            <person name="Simone D."/>
            <person name="Lopez-Fernandez M."/>
            <person name="Wu X."/>
            <person name="de Brujin I."/>
            <person name="Lundin D."/>
            <person name="Andersson A."/>
            <person name="Bertilsson S."/>
            <person name="Dopson M."/>
        </authorList>
    </citation>
    <scope>NUCLEOTIDE SEQUENCE</scope>
    <source>
        <strain evidence="1">TM448A05254</strain>
    </source>
</reference>
<protein>
    <submittedName>
        <fullName evidence="1">Uncharacterized protein</fullName>
    </submittedName>
</protein>
<organism evidence="1">
    <name type="scientific">viral metagenome</name>
    <dbReference type="NCBI Taxonomy" id="1070528"/>
    <lineage>
        <taxon>unclassified sequences</taxon>
        <taxon>metagenomes</taxon>
        <taxon>organismal metagenomes</taxon>
    </lineage>
</organism>
<dbReference type="EMBL" id="MT144517">
    <property type="protein sequence ID" value="QJA54558.1"/>
    <property type="molecule type" value="Genomic_DNA"/>
</dbReference>
<evidence type="ECO:0000313" key="1">
    <source>
        <dbReference type="EMBL" id="QJA54558.1"/>
    </source>
</evidence>
<name>A0A6H2A464_9ZZZZ</name>
<proteinExistence type="predicted"/>
<sequence length="42" mass="4656">MKSSQKVKFWIAQDDSGYASECFGTKNTSIECFYDVVSLNGA</sequence>
<gene>
    <name evidence="1" type="ORF">TM448A05254_0008</name>
</gene>